<dbReference type="Proteomes" id="UP000750502">
    <property type="component" value="Unassembled WGS sequence"/>
</dbReference>
<accession>A0A9P7LAR5</accession>
<evidence type="ECO:0000313" key="1">
    <source>
        <dbReference type="EMBL" id="KAG5770974.1"/>
    </source>
</evidence>
<proteinExistence type="predicted"/>
<reference evidence="1" key="2">
    <citation type="submission" date="2020-10" db="EMBL/GenBank/DDBJ databases">
        <authorList>
            <person name="Peck L.D."/>
            <person name="Nowell R.W."/>
            <person name="Flood J."/>
            <person name="Ryan M.J."/>
            <person name="Barraclough T.G."/>
        </authorList>
    </citation>
    <scope>NUCLEOTIDE SEQUENCE</scope>
    <source>
        <strain evidence="1">IMI 127659i</strain>
    </source>
</reference>
<name>A0A9P7LAR5_9HYPO</name>
<dbReference type="EMBL" id="JADFTT010000047">
    <property type="protein sequence ID" value="KAG5770974.1"/>
    <property type="molecule type" value="Genomic_DNA"/>
</dbReference>
<dbReference type="OrthoDB" id="5013372at2759"/>
<organism evidence="1 2">
    <name type="scientific">Fusarium xylarioides</name>
    <dbReference type="NCBI Taxonomy" id="221167"/>
    <lineage>
        <taxon>Eukaryota</taxon>
        <taxon>Fungi</taxon>
        <taxon>Dikarya</taxon>
        <taxon>Ascomycota</taxon>
        <taxon>Pezizomycotina</taxon>
        <taxon>Sordariomycetes</taxon>
        <taxon>Hypocreomycetidae</taxon>
        <taxon>Hypocreales</taxon>
        <taxon>Nectriaceae</taxon>
        <taxon>Fusarium</taxon>
        <taxon>Fusarium fujikuroi species complex</taxon>
    </lineage>
</organism>
<dbReference type="AlphaFoldDB" id="A0A9P7LAR5"/>
<sequence>MTSIPIKPIFLSGNDEYHIRLLSVKLTGSFSNTDYVSTMTKPVTVFTVLAYKGSAIQCSPSKCPVPKELPGLLLVFETLQERQEYHYNSPRRVVMLVTDFLENGICVEADTYVLPVASIEEEYWDDWELHACVSSERPYPICCPAPEEPVSNMPGISDEDSSDESVCADLPIKDQKV</sequence>
<evidence type="ECO:0000313" key="2">
    <source>
        <dbReference type="Proteomes" id="UP000750502"/>
    </source>
</evidence>
<protein>
    <submittedName>
        <fullName evidence="1">Uncharacterized protein</fullName>
    </submittedName>
</protein>
<reference evidence="1" key="1">
    <citation type="journal article" date="2020" name="bioRxiv">
        <title>Historical genomics reveals the evolutionary mechanisms behind multiple outbreaks of the host-specific coffee wilt pathogen Fusarium xylarioides.</title>
        <authorList>
            <person name="Peck D."/>
            <person name="Nowell R.W."/>
            <person name="Flood J."/>
            <person name="Ryan M.J."/>
            <person name="Barraclough T.G."/>
        </authorList>
    </citation>
    <scope>NUCLEOTIDE SEQUENCE</scope>
    <source>
        <strain evidence="1">IMI 127659i</strain>
    </source>
</reference>
<keyword evidence="2" id="KW-1185">Reference proteome</keyword>
<comment type="caution">
    <text evidence="1">The sequence shown here is derived from an EMBL/GenBank/DDBJ whole genome shotgun (WGS) entry which is preliminary data.</text>
</comment>
<gene>
    <name evidence="1" type="ORF">H9Q72_002348</name>
</gene>